<proteinExistence type="predicted"/>
<gene>
    <name evidence="2" type="ORF">HJG63_007914</name>
</gene>
<dbReference type="EMBL" id="JACASE010000001">
    <property type="protein sequence ID" value="KAF6506074.1"/>
    <property type="molecule type" value="Genomic_DNA"/>
</dbReference>
<sequence>MHNSAYQFVQDPGSGSHCPPRPLTPGGTESFCLAHFPQGASPTLATILQAAEHPLEWGKGVQAGSWVCFAGCSLRLPGAACVAGVWLARVELLGQGLGWGGQRPDGQGAVPRPFPSSASNRGEPSWQPLPVSEKRGWWQASRYRGKSEIGPGMSRCHNCLANPILLASLAKATRRMKGKTKMNQYHSSHWDQLCVGLC</sequence>
<dbReference type="Proteomes" id="UP000593571">
    <property type="component" value="Unassembled WGS sequence"/>
</dbReference>
<protein>
    <submittedName>
        <fullName evidence="2">Uncharacterized protein</fullName>
    </submittedName>
</protein>
<comment type="caution">
    <text evidence="2">The sequence shown here is derived from an EMBL/GenBank/DDBJ whole genome shotgun (WGS) entry which is preliminary data.</text>
</comment>
<reference evidence="2 3" key="1">
    <citation type="journal article" date="2020" name="Nature">
        <title>Six reference-quality genomes reveal evolution of bat adaptations.</title>
        <authorList>
            <person name="Jebb D."/>
            <person name="Huang Z."/>
            <person name="Pippel M."/>
            <person name="Hughes G.M."/>
            <person name="Lavrichenko K."/>
            <person name="Devanna P."/>
            <person name="Winkler S."/>
            <person name="Jermiin L.S."/>
            <person name="Skirmuntt E.C."/>
            <person name="Katzourakis A."/>
            <person name="Burkitt-Gray L."/>
            <person name="Ray D.A."/>
            <person name="Sullivan K.A.M."/>
            <person name="Roscito J.G."/>
            <person name="Kirilenko B.M."/>
            <person name="Davalos L.M."/>
            <person name="Corthals A.P."/>
            <person name="Power M.L."/>
            <person name="Jones G."/>
            <person name="Ransome R.D."/>
            <person name="Dechmann D.K.N."/>
            <person name="Locatelli A.G."/>
            <person name="Puechmaille S.J."/>
            <person name="Fedrigo O."/>
            <person name="Jarvis E.D."/>
            <person name="Hiller M."/>
            <person name="Vernes S.C."/>
            <person name="Myers E.W."/>
            <person name="Teeling E.C."/>
        </authorList>
    </citation>
    <scope>NUCLEOTIDE SEQUENCE [LARGE SCALE GENOMIC DNA]</scope>
    <source>
        <strain evidence="2">MRouAeg1</strain>
        <tissue evidence="2">Muscle</tissue>
    </source>
</reference>
<organism evidence="2 3">
    <name type="scientific">Rousettus aegyptiacus</name>
    <name type="common">Egyptian fruit bat</name>
    <name type="synonym">Pteropus aegyptiacus</name>
    <dbReference type="NCBI Taxonomy" id="9407"/>
    <lineage>
        <taxon>Eukaryota</taxon>
        <taxon>Metazoa</taxon>
        <taxon>Chordata</taxon>
        <taxon>Craniata</taxon>
        <taxon>Vertebrata</taxon>
        <taxon>Euteleostomi</taxon>
        <taxon>Mammalia</taxon>
        <taxon>Eutheria</taxon>
        <taxon>Laurasiatheria</taxon>
        <taxon>Chiroptera</taxon>
        <taxon>Yinpterochiroptera</taxon>
        <taxon>Pteropodoidea</taxon>
        <taxon>Pteropodidae</taxon>
        <taxon>Rousettinae</taxon>
        <taxon>Rousettus</taxon>
    </lineage>
</organism>
<accession>A0A7J8KB70</accession>
<feature type="region of interest" description="Disordered" evidence="1">
    <location>
        <begin position="101"/>
        <end position="130"/>
    </location>
</feature>
<name>A0A7J8KB70_ROUAE</name>
<evidence type="ECO:0000313" key="3">
    <source>
        <dbReference type="Proteomes" id="UP000593571"/>
    </source>
</evidence>
<dbReference type="AlphaFoldDB" id="A0A7J8KB70"/>
<evidence type="ECO:0000256" key="1">
    <source>
        <dbReference type="SAM" id="MobiDB-lite"/>
    </source>
</evidence>
<evidence type="ECO:0000313" key="2">
    <source>
        <dbReference type="EMBL" id="KAF6506074.1"/>
    </source>
</evidence>
<keyword evidence="3" id="KW-1185">Reference proteome</keyword>